<reference evidence="8" key="2">
    <citation type="submission" date="2023-06" db="EMBL/GenBank/DDBJ databases">
        <authorList>
            <person name="Kobayashi Y."/>
            <person name="Kayamori A."/>
            <person name="Aoki K."/>
            <person name="Shiwa Y."/>
            <person name="Fujita N."/>
            <person name="Sugita T."/>
            <person name="Iwasaki W."/>
            <person name="Tanaka N."/>
            <person name="Takashima M."/>
        </authorList>
    </citation>
    <scope>NUCLEOTIDE SEQUENCE</scope>
    <source>
        <strain evidence="8">HIS016</strain>
    </source>
</reference>
<keyword evidence="5" id="KW-0539">Nucleus</keyword>
<evidence type="ECO:0000313" key="9">
    <source>
        <dbReference type="Proteomes" id="UP001222932"/>
    </source>
</evidence>
<dbReference type="AlphaFoldDB" id="A0AAD3TWM3"/>
<keyword evidence="4" id="KW-0804">Transcription</keyword>
<evidence type="ECO:0000259" key="7">
    <source>
        <dbReference type="PROSITE" id="PS50048"/>
    </source>
</evidence>
<keyword evidence="3" id="KW-0805">Transcription regulation</keyword>
<feature type="domain" description="Zn(2)-C6 fungal-type" evidence="7">
    <location>
        <begin position="45"/>
        <end position="75"/>
    </location>
</feature>
<gene>
    <name evidence="8" type="ORF">CspeluHIS016_0406840</name>
</gene>
<dbReference type="CDD" id="cd00067">
    <property type="entry name" value="GAL4"/>
    <property type="match status" value="1"/>
</dbReference>
<dbReference type="PROSITE" id="PS50048">
    <property type="entry name" value="ZN2_CY6_FUNGAL_2"/>
    <property type="match status" value="1"/>
</dbReference>
<evidence type="ECO:0000313" key="8">
    <source>
        <dbReference type="EMBL" id="GMK57850.1"/>
    </source>
</evidence>
<proteinExistence type="predicted"/>
<keyword evidence="9" id="KW-1185">Reference proteome</keyword>
<dbReference type="SMART" id="SM00066">
    <property type="entry name" value="GAL4"/>
    <property type="match status" value="1"/>
</dbReference>
<evidence type="ECO:0000256" key="2">
    <source>
        <dbReference type="ARBA" id="ARBA00022723"/>
    </source>
</evidence>
<dbReference type="Pfam" id="PF04082">
    <property type="entry name" value="Fungal_trans"/>
    <property type="match status" value="1"/>
</dbReference>
<evidence type="ECO:0000256" key="6">
    <source>
        <dbReference type="SAM" id="MobiDB-lite"/>
    </source>
</evidence>
<accession>A0AAD3TWM3</accession>
<evidence type="ECO:0000256" key="1">
    <source>
        <dbReference type="ARBA" id="ARBA00004123"/>
    </source>
</evidence>
<dbReference type="Gene3D" id="4.10.240.10">
    <property type="entry name" value="Zn(2)-C6 fungal-type DNA-binding domain"/>
    <property type="match status" value="1"/>
</dbReference>
<comment type="caution">
    <text evidence="8">The sequence shown here is derived from an EMBL/GenBank/DDBJ whole genome shotgun (WGS) entry which is preliminary data.</text>
</comment>
<evidence type="ECO:0000256" key="4">
    <source>
        <dbReference type="ARBA" id="ARBA00023163"/>
    </source>
</evidence>
<dbReference type="PROSITE" id="PS00463">
    <property type="entry name" value="ZN2_CY6_FUNGAL_1"/>
    <property type="match status" value="1"/>
</dbReference>
<dbReference type="GO" id="GO:0008270">
    <property type="term" value="F:zinc ion binding"/>
    <property type="evidence" value="ECO:0007669"/>
    <property type="project" value="InterPro"/>
</dbReference>
<dbReference type="SUPFAM" id="SSF57701">
    <property type="entry name" value="Zn2/Cys6 DNA-binding domain"/>
    <property type="match status" value="1"/>
</dbReference>
<protein>
    <recommendedName>
        <fullName evidence="7">Zn(2)-C6 fungal-type domain-containing protein</fullName>
    </recommendedName>
</protein>
<dbReference type="InterPro" id="IPR050815">
    <property type="entry name" value="TF_fung"/>
</dbReference>
<dbReference type="EMBL" id="BTCM01000004">
    <property type="protein sequence ID" value="GMK57850.1"/>
    <property type="molecule type" value="Genomic_DNA"/>
</dbReference>
<organism evidence="8 9">
    <name type="scientific">Cutaneotrichosporon spelunceum</name>
    <dbReference type="NCBI Taxonomy" id="1672016"/>
    <lineage>
        <taxon>Eukaryota</taxon>
        <taxon>Fungi</taxon>
        <taxon>Dikarya</taxon>
        <taxon>Basidiomycota</taxon>
        <taxon>Agaricomycotina</taxon>
        <taxon>Tremellomycetes</taxon>
        <taxon>Trichosporonales</taxon>
        <taxon>Trichosporonaceae</taxon>
        <taxon>Cutaneotrichosporon</taxon>
    </lineage>
</organism>
<evidence type="ECO:0000256" key="5">
    <source>
        <dbReference type="ARBA" id="ARBA00023242"/>
    </source>
</evidence>
<dbReference type="SMART" id="SM00906">
    <property type="entry name" value="Fungal_trans"/>
    <property type="match status" value="1"/>
</dbReference>
<dbReference type="Proteomes" id="UP001222932">
    <property type="component" value="Unassembled WGS sequence"/>
</dbReference>
<dbReference type="GO" id="GO:0000981">
    <property type="term" value="F:DNA-binding transcription factor activity, RNA polymerase II-specific"/>
    <property type="evidence" value="ECO:0007669"/>
    <property type="project" value="InterPro"/>
</dbReference>
<dbReference type="InterPro" id="IPR001138">
    <property type="entry name" value="Zn2Cys6_DnaBD"/>
</dbReference>
<dbReference type="PANTHER" id="PTHR47338">
    <property type="entry name" value="ZN(II)2CYS6 TRANSCRIPTION FACTOR (EUROFUNG)-RELATED"/>
    <property type="match status" value="1"/>
</dbReference>
<reference evidence="8" key="1">
    <citation type="journal article" date="2023" name="BMC Genomics">
        <title>Chromosome-level genome assemblies of Cutaneotrichosporon spp. (Trichosporonales, Basidiomycota) reveal imbalanced evolution between nucleotide sequences and chromosome synteny.</title>
        <authorList>
            <person name="Kobayashi Y."/>
            <person name="Kayamori A."/>
            <person name="Aoki K."/>
            <person name="Shiwa Y."/>
            <person name="Matsutani M."/>
            <person name="Fujita N."/>
            <person name="Sugita T."/>
            <person name="Iwasaki W."/>
            <person name="Tanaka N."/>
            <person name="Takashima M."/>
        </authorList>
    </citation>
    <scope>NUCLEOTIDE SEQUENCE</scope>
    <source>
        <strain evidence="8">HIS016</strain>
    </source>
</reference>
<evidence type="ECO:0000256" key="3">
    <source>
        <dbReference type="ARBA" id="ARBA00023015"/>
    </source>
</evidence>
<dbReference type="InterPro" id="IPR007219">
    <property type="entry name" value="XnlR_reg_dom"/>
</dbReference>
<dbReference type="InterPro" id="IPR036864">
    <property type="entry name" value="Zn2-C6_fun-type_DNA-bd_sf"/>
</dbReference>
<dbReference type="Pfam" id="PF00172">
    <property type="entry name" value="Zn_clus"/>
    <property type="match status" value="1"/>
</dbReference>
<dbReference type="PANTHER" id="PTHR47338:SF20">
    <property type="entry name" value="ZN(II)2CYS6 TRANSCRIPTION FACTOR (EUROFUNG)"/>
    <property type="match status" value="1"/>
</dbReference>
<dbReference type="CDD" id="cd12148">
    <property type="entry name" value="fungal_TF_MHR"/>
    <property type="match status" value="1"/>
</dbReference>
<name>A0AAD3TWM3_9TREE</name>
<dbReference type="GO" id="GO:0003677">
    <property type="term" value="F:DNA binding"/>
    <property type="evidence" value="ECO:0007669"/>
    <property type="project" value="InterPro"/>
</dbReference>
<sequence length="695" mass="75202">MGRWGDPPPAPPTHAQMAHLAGPRASAIPHKRRRDSMDDRPLAITCTPCRARKIKCDSTKPTCDNCARNPAECVYPVKLKPGLRPGTGTDMTRRLEALEERVLAQEARLAEHEARFAAMSPVAAPLQSQLQPQPQSSLSQLQPSASWATSGSSGGLLSTPLPFTAVLSPDTHLGFNSPASASASTTSFFDANLLPPDDIVRDLIALYTTTIAPWAPILSPQPLHPPWPITVYAIVVLTLRLSSDPRLASTKQQLRQAAKAHVLAHALESTDIASVQALALLALDLIGSEQSPSSWGILALLTRSAVHLGLITEDERGKTPHSSRSRLSRTSIIPPPATWAEDEERRRLFWLIFCLDRYACVSTGWDFALPDDGIRRRLPCADELWAGTEWQTTPLFSSVLYCDAVEAVPEAAQLSPMAYLVAVLDLLGRAHTLQTRTVEPHDTREAEHRKDMTMALTGAARRWFASLPDLPPGSMSLVIQAIYHATLLKLNAYYAYPALSTTPPQPYGDTCLSSARAVAGLCAAARELGFLHSSSPLFIWSAWVAARVLFVHDFVARRAAPRPEFEDILTALKDQAPYWGLANQYTRLLERAKRKWAAGTYDAAANPALPDAIHVLLDLRRTAYSAVGVDAGAEATAEEGVAAEEGVTDGGTGATLVASPPDMLGLGHLPAWAVQPLLGDLHSWFDLPAGLFEGV</sequence>
<feature type="region of interest" description="Disordered" evidence="6">
    <location>
        <begin position="1"/>
        <end position="37"/>
    </location>
</feature>
<keyword evidence="2" id="KW-0479">Metal-binding</keyword>
<dbReference type="GO" id="GO:0005634">
    <property type="term" value="C:nucleus"/>
    <property type="evidence" value="ECO:0007669"/>
    <property type="project" value="UniProtKB-SubCell"/>
</dbReference>
<feature type="region of interest" description="Disordered" evidence="6">
    <location>
        <begin position="125"/>
        <end position="153"/>
    </location>
</feature>
<dbReference type="GO" id="GO:0006351">
    <property type="term" value="P:DNA-templated transcription"/>
    <property type="evidence" value="ECO:0007669"/>
    <property type="project" value="InterPro"/>
</dbReference>
<feature type="compositionally biased region" description="Pro residues" evidence="6">
    <location>
        <begin position="1"/>
        <end position="12"/>
    </location>
</feature>
<comment type="subcellular location">
    <subcellularLocation>
        <location evidence="1">Nucleus</location>
    </subcellularLocation>
</comment>